<dbReference type="SUPFAM" id="SSF57667">
    <property type="entry name" value="beta-beta-alpha zinc fingers"/>
    <property type="match status" value="4"/>
</dbReference>
<evidence type="ECO:0000313" key="9">
    <source>
        <dbReference type="EMBL" id="OXA41390.1"/>
    </source>
</evidence>
<dbReference type="Proteomes" id="UP000198287">
    <property type="component" value="Unassembled WGS sequence"/>
</dbReference>
<keyword evidence="3 6" id="KW-0863">Zinc-finger</keyword>
<accession>A0A226D8D8</accession>
<evidence type="ECO:0000256" key="7">
    <source>
        <dbReference type="SAM" id="Phobius"/>
    </source>
</evidence>
<feature type="transmembrane region" description="Helical" evidence="7">
    <location>
        <begin position="40"/>
        <end position="59"/>
    </location>
</feature>
<dbReference type="OrthoDB" id="654211at2759"/>
<dbReference type="PANTHER" id="PTHR24393:SF34">
    <property type="entry name" value="PR_SET DOMAIN 13"/>
    <property type="match status" value="1"/>
</dbReference>
<dbReference type="GO" id="GO:0008270">
    <property type="term" value="F:zinc ion binding"/>
    <property type="evidence" value="ECO:0007669"/>
    <property type="project" value="UniProtKB-KW"/>
</dbReference>
<keyword evidence="10" id="KW-1185">Reference proteome</keyword>
<feature type="transmembrane region" description="Helical" evidence="7">
    <location>
        <begin position="66"/>
        <end position="86"/>
    </location>
</feature>
<dbReference type="Gene3D" id="3.30.160.60">
    <property type="entry name" value="Classic Zinc Finger"/>
    <property type="match status" value="5"/>
</dbReference>
<keyword evidence="5" id="KW-0539">Nucleus</keyword>
<feature type="domain" description="C2H2-type" evidence="8">
    <location>
        <begin position="363"/>
        <end position="391"/>
    </location>
</feature>
<dbReference type="Pfam" id="PF00096">
    <property type="entry name" value="zf-C2H2"/>
    <property type="match status" value="4"/>
</dbReference>
<evidence type="ECO:0000256" key="2">
    <source>
        <dbReference type="ARBA" id="ARBA00022737"/>
    </source>
</evidence>
<feature type="domain" description="C2H2-type" evidence="8">
    <location>
        <begin position="392"/>
        <end position="419"/>
    </location>
</feature>
<dbReference type="GO" id="GO:0000978">
    <property type="term" value="F:RNA polymerase II cis-regulatory region sequence-specific DNA binding"/>
    <property type="evidence" value="ECO:0007669"/>
    <property type="project" value="TreeGrafter"/>
</dbReference>
<dbReference type="AlphaFoldDB" id="A0A226D8D8"/>
<dbReference type="EMBL" id="LNIX01000029">
    <property type="protein sequence ID" value="OXA41390.1"/>
    <property type="molecule type" value="Genomic_DNA"/>
</dbReference>
<gene>
    <name evidence="9" type="ORF">Fcan01_23651</name>
</gene>
<protein>
    <submittedName>
        <fullName evidence="9">Zinc finger protein 2</fullName>
    </submittedName>
</protein>
<dbReference type="InterPro" id="IPR036236">
    <property type="entry name" value="Znf_C2H2_sf"/>
</dbReference>
<sequence>MDGLLVLGILSFSTGPWFSVLHYLVYPQTPIYLPTIFPPAWANHTLIYWGYSLVVAYYCNACWHNLLLILTLLILVVWSFSSQAIWTVGLELFGRIQADAGKMVKSWKMMKFRNSEEKRYMAKFRRGCRPLQIGKEGVFTIKRLTVLKFMRAVIKGTFRAICAKTLKNPSSLSRHNYRKHNKQVCTICSREFSGPENLKVHMSRVHTTGVRQRYPCPQCDKSFLGKYAVGRHAKVEHAQSPVRFRCTLCGREFKEKQNRNRHIATHTRERTFRCEVCGHSYVDEATLKIHKRIHDDKSSRESFKFKYCPQRFFEFSGVRYHERTYHENRRDYQCTICNKKLVTAYSLKYHVEAKHPTNEMPIYSCDQCGYTNRVKKSLARHVARVHVGLRTNECYFCGKKFFSFSDLVGHSGRMHTLEK</sequence>
<name>A0A226D8D8_FOLCA</name>
<dbReference type="GO" id="GO:0005634">
    <property type="term" value="C:nucleus"/>
    <property type="evidence" value="ECO:0007669"/>
    <property type="project" value="TreeGrafter"/>
</dbReference>
<keyword evidence="7" id="KW-1133">Transmembrane helix</keyword>
<evidence type="ECO:0000256" key="5">
    <source>
        <dbReference type="ARBA" id="ARBA00023242"/>
    </source>
</evidence>
<dbReference type="SMART" id="SM00355">
    <property type="entry name" value="ZnF_C2H2"/>
    <property type="match status" value="9"/>
</dbReference>
<evidence type="ECO:0000313" key="10">
    <source>
        <dbReference type="Proteomes" id="UP000198287"/>
    </source>
</evidence>
<evidence type="ECO:0000259" key="8">
    <source>
        <dbReference type="PROSITE" id="PS50157"/>
    </source>
</evidence>
<organism evidence="9 10">
    <name type="scientific">Folsomia candida</name>
    <name type="common">Springtail</name>
    <dbReference type="NCBI Taxonomy" id="158441"/>
    <lineage>
        <taxon>Eukaryota</taxon>
        <taxon>Metazoa</taxon>
        <taxon>Ecdysozoa</taxon>
        <taxon>Arthropoda</taxon>
        <taxon>Hexapoda</taxon>
        <taxon>Collembola</taxon>
        <taxon>Entomobryomorpha</taxon>
        <taxon>Isotomoidea</taxon>
        <taxon>Isotomidae</taxon>
        <taxon>Proisotominae</taxon>
        <taxon>Folsomia</taxon>
    </lineage>
</organism>
<evidence type="ECO:0000256" key="1">
    <source>
        <dbReference type="ARBA" id="ARBA00022723"/>
    </source>
</evidence>
<evidence type="ECO:0000256" key="3">
    <source>
        <dbReference type="ARBA" id="ARBA00022771"/>
    </source>
</evidence>
<dbReference type="FunFam" id="3.30.160.60:FF:000624">
    <property type="entry name" value="zinc finger protein 697"/>
    <property type="match status" value="1"/>
</dbReference>
<feature type="domain" description="C2H2-type" evidence="8">
    <location>
        <begin position="183"/>
        <end position="207"/>
    </location>
</feature>
<proteinExistence type="predicted"/>
<feature type="domain" description="C2H2-type" evidence="8">
    <location>
        <begin position="214"/>
        <end position="241"/>
    </location>
</feature>
<keyword evidence="7" id="KW-0472">Membrane</keyword>
<feature type="domain" description="C2H2-type" evidence="8">
    <location>
        <begin position="244"/>
        <end position="271"/>
    </location>
</feature>
<dbReference type="PANTHER" id="PTHR24393">
    <property type="entry name" value="ZINC FINGER PROTEIN"/>
    <property type="match status" value="1"/>
</dbReference>
<keyword evidence="7" id="KW-0812">Transmembrane</keyword>
<dbReference type="STRING" id="158441.A0A226D8D8"/>
<evidence type="ECO:0000256" key="6">
    <source>
        <dbReference type="PROSITE-ProRule" id="PRU00042"/>
    </source>
</evidence>
<comment type="caution">
    <text evidence="9">The sequence shown here is derived from an EMBL/GenBank/DDBJ whole genome shotgun (WGS) entry which is preliminary data.</text>
</comment>
<dbReference type="InterPro" id="IPR013087">
    <property type="entry name" value="Znf_C2H2_type"/>
</dbReference>
<evidence type="ECO:0000256" key="4">
    <source>
        <dbReference type="ARBA" id="ARBA00022833"/>
    </source>
</evidence>
<reference evidence="9 10" key="1">
    <citation type="submission" date="2015-12" db="EMBL/GenBank/DDBJ databases">
        <title>The genome of Folsomia candida.</title>
        <authorList>
            <person name="Faddeeva A."/>
            <person name="Derks M.F."/>
            <person name="Anvar Y."/>
            <person name="Smit S."/>
            <person name="Van Straalen N."/>
            <person name="Roelofs D."/>
        </authorList>
    </citation>
    <scope>NUCLEOTIDE SEQUENCE [LARGE SCALE GENOMIC DNA]</scope>
    <source>
        <strain evidence="9 10">VU population</strain>
        <tissue evidence="9">Whole body</tissue>
    </source>
</reference>
<feature type="domain" description="C2H2-type" evidence="8">
    <location>
        <begin position="332"/>
        <end position="361"/>
    </location>
</feature>
<dbReference type="PROSITE" id="PS50157">
    <property type="entry name" value="ZINC_FINGER_C2H2_2"/>
    <property type="match status" value="7"/>
</dbReference>
<dbReference type="GO" id="GO:0001228">
    <property type="term" value="F:DNA-binding transcription activator activity, RNA polymerase II-specific"/>
    <property type="evidence" value="ECO:0007669"/>
    <property type="project" value="TreeGrafter"/>
</dbReference>
<keyword evidence="4" id="KW-0862">Zinc</keyword>
<feature type="domain" description="C2H2-type" evidence="8">
    <location>
        <begin position="272"/>
        <end position="299"/>
    </location>
</feature>
<keyword evidence="1" id="KW-0479">Metal-binding</keyword>
<dbReference type="PROSITE" id="PS00028">
    <property type="entry name" value="ZINC_FINGER_C2H2_1"/>
    <property type="match status" value="6"/>
</dbReference>
<keyword evidence="2" id="KW-0677">Repeat</keyword>